<name>A0ABW4KHQ6_9BACI</name>
<protein>
    <submittedName>
        <fullName evidence="1">SGNH/GDSL hydrolase family protein</fullName>
    </submittedName>
</protein>
<keyword evidence="1" id="KW-0378">Hydrolase</keyword>
<comment type="caution">
    <text evidence="1">The sequence shown here is derived from an EMBL/GenBank/DDBJ whole genome shotgun (WGS) entry which is preliminary data.</text>
</comment>
<sequence>MRRFVTVMAVLATVIFLFAAHTYWKGKTSAGTKAPAVTEEAVKNVKEKEENVESKSANQDLLTLADNWPDQAKEGLEKAMEEGRAYKVAVVGSGSLGEENGGWSVMLRDALGEAFGDHVEVGIFEYDERSDEFISNSRHNEVAEFEPDFVLFEPFTLMDNGNVEVEDNHENIQTFVDAVREAVVVLQPPHPIHDATFYPAQVNDLKTFAEDEDLVYLDHWPEWPDVEDEELRSYLQEDQGAPNEKGHELWFEYLKGYFIAE</sequence>
<evidence type="ECO:0000313" key="1">
    <source>
        <dbReference type="EMBL" id="MFD1707467.1"/>
    </source>
</evidence>
<dbReference type="RefSeq" id="WP_380774187.1">
    <property type="nucleotide sequence ID" value="NZ_JBHUEO010000034.1"/>
</dbReference>
<dbReference type="SUPFAM" id="SSF52266">
    <property type="entry name" value="SGNH hydrolase"/>
    <property type="match status" value="1"/>
</dbReference>
<proteinExistence type="predicted"/>
<dbReference type="Proteomes" id="UP001597301">
    <property type="component" value="Unassembled WGS sequence"/>
</dbReference>
<dbReference type="InterPro" id="IPR036514">
    <property type="entry name" value="SGNH_hydro_sf"/>
</dbReference>
<reference evidence="2" key="1">
    <citation type="journal article" date="2019" name="Int. J. Syst. Evol. Microbiol.">
        <title>The Global Catalogue of Microorganisms (GCM) 10K type strain sequencing project: providing services to taxonomists for standard genome sequencing and annotation.</title>
        <authorList>
            <consortium name="The Broad Institute Genomics Platform"/>
            <consortium name="The Broad Institute Genome Sequencing Center for Infectious Disease"/>
            <person name="Wu L."/>
            <person name="Ma J."/>
        </authorList>
    </citation>
    <scope>NUCLEOTIDE SEQUENCE [LARGE SCALE GENOMIC DNA]</scope>
    <source>
        <strain evidence="2">CGMCC 1.12295</strain>
    </source>
</reference>
<evidence type="ECO:0000313" key="2">
    <source>
        <dbReference type="Proteomes" id="UP001597301"/>
    </source>
</evidence>
<organism evidence="1 2">
    <name type="scientific">Siminovitchia sediminis</name>
    <dbReference type="NCBI Taxonomy" id="1274353"/>
    <lineage>
        <taxon>Bacteria</taxon>
        <taxon>Bacillati</taxon>
        <taxon>Bacillota</taxon>
        <taxon>Bacilli</taxon>
        <taxon>Bacillales</taxon>
        <taxon>Bacillaceae</taxon>
        <taxon>Siminovitchia</taxon>
    </lineage>
</organism>
<dbReference type="EMBL" id="JBHUEO010000034">
    <property type="protein sequence ID" value="MFD1707467.1"/>
    <property type="molecule type" value="Genomic_DNA"/>
</dbReference>
<accession>A0ABW4KHQ6</accession>
<dbReference type="GO" id="GO:0016787">
    <property type="term" value="F:hydrolase activity"/>
    <property type="evidence" value="ECO:0007669"/>
    <property type="project" value="UniProtKB-KW"/>
</dbReference>
<dbReference type="CDD" id="cd00229">
    <property type="entry name" value="SGNH_hydrolase"/>
    <property type="match status" value="1"/>
</dbReference>
<dbReference type="Gene3D" id="3.40.50.1110">
    <property type="entry name" value="SGNH hydrolase"/>
    <property type="match status" value="1"/>
</dbReference>
<keyword evidence="2" id="KW-1185">Reference proteome</keyword>
<gene>
    <name evidence="1" type="ORF">ACFSCZ_12105</name>
</gene>